<feature type="domain" description="RNA polymerase alpha subunit C-terminal" evidence="2">
    <location>
        <begin position="8"/>
        <end position="53"/>
    </location>
</feature>
<dbReference type="Proteomes" id="UP001597402">
    <property type="component" value="Unassembled WGS sequence"/>
</dbReference>
<dbReference type="Pfam" id="PF03118">
    <property type="entry name" value="RNA_pol_A_CTD"/>
    <property type="match status" value="1"/>
</dbReference>
<comment type="caution">
    <text evidence="3">The sequence shown here is derived from an EMBL/GenBank/DDBJ whole genome shotgun (WGS) entry which is preliminary data.</text>
</comment>
<reference evidence="4" key="1">
    <citation type="journal article" date="2019" name="Int. J. Syst. Evol. Microbiol.">
        <title>The Global Catalogue of Microorganisms (GCM) 10K type strain sequencing project: providing services to taxonomists for standard genome sequencing and annotation.</title>
        <authorList>
            <consortium name="The Broad Institute Genomics Platform"/>
            <consortium name="The Broad Institute Genome Sequencing Center for Infectious Disease"/>
            <person name="Wu L."/>
            <person name="Ma J."/>
        </authorList>
    </citation>
    <scope>NUCLEOTIDE SEQUENCE [LARGE SCALE GENOMIC DNA]</scope>
    <source>
        <strain evidence="4">JCM 3338</strain>
    </source>
</reference>
<keyword evidence="4" id="KW-1185">Reference proteome</keyword>
<keyword evidence="3" id="KW-0804">Transcription</keyword>
<evidence type="ECO:0000259" key="2">
    <source>
        <dbReference type="Pfam" id="PF03118"/>
    </source>
</evidence>
<dbReference type="GO" id="GO:0000428">
    <property type="term" value="C:DNA-directed RNA polymerase complex"/>
    <property type="evidence" value="ECO:0007669"/>
    <property type="project" value="UniProtKB-KW"/>
</dbReference>
<name>A0ABW4X7L7_9ACTN</name>
<dbReference type="Gene3D" id="1.10.150.20">
    <property type="entry name" value="5' to 3' exonuclease, C-terminal subdomain"/>
    <property type="match status" value="1"/>
</dbReference>
<protein>
    <submittedName>
        <fullName evidence="3">DNA-directed RNA polymerase subunit alpha C-terminal domain-containing protein</fullName>
    </submittedName>
</protein>
<gene>
    <name evidence="3" type="ORF">ACFSHS_06105</name>
</gene>
<evidence type="ECO:0000313" key="4">
    <source>
        <dbReference type="Proteomes" id="UP001597402"/>
    </source>
</evidence>
<dbReference type="RefSeq" id="WP_376873107.1">
    <property type="nucleotide sequence ID" value="NZ_JBHUHP010000004.1"/>
</dbReference>
<organism evidence="3 4">
    <name type="scientific">Blastococcus deserti</name>
    <dbReference type="NCBI Taxonomy" id="2259033"/>
    <lineage>
        <taxon>Bacteria</taxon>
        <taxon>Bacillati</taxon>
        <taxon>Actinomycetota</taxon>
        <taxon>Actinomycetes</taxon>
        <taxon>Geodermatophilales</taxon>
        <taxon>Geodermatophilaceae</taxon>
        <taxon>Blastococcus</taxon>
    </lineage>
</organism>
<evidence type="ECO:0000256" key="1">
    <source>
        <dbReference type="SAM" id="MobiDB-lite"/>
    </source>
</evidence>
<feature type="region of interest" description="Disordered" evidence="1">
    <location>
        <begin position="125"/>
        <end position="182"/>
    </location>
</feature>
<evidence type="ECO:0000313" key="3">
    <source>
        <dbReference type="EMBL" id="MFD2091145.1"/>
    </source>
</evidence>
<sequence>MPTRSSRDEPARSVRELGLPGRAVTALTRAGVTSVDDLAALTRRDLAAISGLGPGMIAAIRLVVPEPPASSPRLEGSPADDRGRSPLPATDAGPGPDEEESPAATAIPSLDSLRAARRRSAVDLLVPGASPSGSSPSGSSPSGSSPSGSSPSGSPPSGSSPSAPSSTRPRAAASPTGTTPRPAEYADLLRLALYLGRTLVAVPVRLVRWSFREPVRLLRRPLGG</sequence>
<feature type="compositionally biased region" description="Low complexity" evidence="1">
    <location>
        <begin position="125"/>
        <end position="176"/>
    </location>
</feature>
<feature type="region of interest" description="Disordered" evidence="1">
    <location>
        <begin position="67"/>
        <end position="109"/>
    </location>
</feature>
<keyword evidence="3" id="KW-0240">DNA-directed RNA polymerase</keyword>
<proteinExistence type="predicted"/>
<dbReference type="SUPFAM" id="SSF47789">
    <property type="entry name" value="C-terminal domain of RNA polymerase alpha subunit"/>
    <property type="match status" value="1"/>
</dbReference>
<accession>A0ABW4X7L7</accession>
<dbReference type="EMBL" id="JBHUHP010000004">
    <property type="protein sequence ID" value="MFD2091145.1"/>
    <property type="molecule type" value="Genomic_DNA"/>
</dbReference>
<dbReference type="InterPro" id="IPR011260">
    <property type="entry name" value="RNAP_asu_C"/>
</dbReference>